<evidence type="ECO:0000256" key="4">
    <source>
        <dbReference type="ARBA" id="ARBA00023136"/>
    </source>
</evidence>
<dbReference type="AlphaFoldDB" id="A0A9X2XY05"/>
<comment type="subcellular location">
    <subcellularLocation>
        <location evidence="1">Cell outer membrane</location>
    </subcellularLocation>
</comment>
<evidence type="ECO:0000313" key="8">
    <source>
        <dbReference type="EMBL" id="MCU7550652.1"/>
    </source>
</evidence>
<comment type="similarity">
    <text evidence="2">Belongs to the SusD family.</text>
</comment>
<evidence type="ECO:0000259" key="7">
    <source>
        <dbReference type="Pfam" id="PF07980"/>
    </source>
</evidence>
<proteinExistence type="inferred from homology"/>
<evidence type="ECO:0000256" key="1">
    <source>
        <dbReference type="ARBA" id="ARBA00004442"/>
    </source>
</evidence>
<accession>A0A9X2XY05</accession>
<feature type="domain" description="RagB/SusD" evidence="7">
    <location>
        <begin position="379"/>
        <end position="548"/>
    </location>
</feature>
<dbReference type="Gene3D" id="1.25.40.390">
    <property type="match status" value="1"/>
</dbReference>
<dbReference type="InterPro" id="IPR019734">
    <property type="entry name" value="TPR_rpt"/>
</dbReference>
<evidence type="ECO:0000313" key="9">
    <source>
        <dbReference type="Proteomes" id="UP001155483"/>
    </source>
</evidence>
<keyword evidence="3" id="KW-0732">Signal</keyword>
<keyword evidence="6" id="KW-0802">TPR repeat</keyword>
<keyword evidence="4" id="KW-0472">Membrane</keyword>
<name>A0A9X2XY05_9BACT</name>
<gene>
    <name evidence="8" type="ORF">OCK74_16150</name>
</gene>
<dbReference type="Pfam" id="PF07980">
    <property type="entry name" value="SusD_RagB"/>
    <property type="match status" value="1"/>
</dbReference>
<reference evidence="8" key="2">
    <citation type="submission" date="2023-04" db="EMBL/GenBank/DDBJ databases">
        <title>Paracnuella aquatica gen. nov., sp. nov., a member of the family Chitinophagaceae isolated from a hot spring.</title>
        <authorList>
            <person name="Wang C."/>
        </authorList>
    </citation>
    <scope>NUCLEOTIDE SEQUENCE</scope>
    <source>
        <strain evidence="8">LB-8</strain>
    </source>
</reference>
<dbReference type="RefSeq" id="WP_279298091.1">
    <property type="nucleotide sequence ID" value="NZ_JAOTIF010000014.1"/>
</dbReference>
<sequence>MRKFLIKNVLVAAMAVTGLVSCKKLLDVEPKDQLDVSQMYRNVYDADAAIIGIYGKFQTLAERYILLNELRADMLDYTANADEYLRQLSTHTVTKDNPYASPKPFYELIINCNDVLKHFNIMRQENKLKEAEYNQRYSDVASMRSFLYLQLGIHYGKVPYVTDALETVDDVKNESKFPKLEFDVLLDSLIKTMEAIPFKDQYPSGTTLNISVDGYQTNKFYINKKIVLGDLYLWKGNYRKAAEYFRQVMETATTGTPGSQYYMQYKLGWSGSRTSPGSDDHFVRYTRMGDASTLAWTNSWVTMFERAQDNGFNYEWIWVIPFDNKFKPENPFVKLFSPVGGSYLVKPSQEAMDLFNSQTQLAVQGNGLPYDARGNYTWRHIGNQPVVMKYLYNYLDKNTSAPVNILQKNSKWFLFRQTQLLLHFAEAANREGRYLLASAFVNNGLSGAYPAPGSDVTNYHNTLWDSYPYNFDARNSGSSGVPYYRSDWYRHQGIRARANVVNNTYSASDSLVQIENSIVTELGLENGYEGTRWPDLLRIALRRNEPSFIANKVYNKLIKSGASAGLAEAAKQKLLSKDYYLPFNW</sequence>
<protein>
    <submittedName>
        <fullName evidence="8">RagB/SusD family nutrient uptake outer membrane protein</fullName>
    </submittedName>
</protein>
<dbReference type="InterPro" id="IPR012944">
    <property type="entry name" value="SusD_RagB_dom"/>
</dbReference>
<organism evidence="8 9">
    <name type="scientific">Paraflavisolibacter caeni</name>
    <dbReference type="NCBI Taxonomy" id="2982496"/>
    <lineage>
        <taxon>Bacteria</taxon>
        <taxon>Pseudomonadati</taxon>
        <taxon>Bacteroidota</taxon>
        <taxon>Chitinophagia</taxon>
        <taxon>Chitinophagales</taxon>
        <taxon>Chitinophagaceae</taxon>
        <taxon>Paraflavisolibacter</taxon>
    </lineage>
</organism>
<reference evidence="8" key="1">
    <citation type="submission" date="2022-09" db="EMBL/GenBank/DDBJ databases">
        <authorList>
            <person name="Yuan C."/>
            <person name="Ke Z."/>
        </authorList>
    </citation>
    <scope>NUCLEOTIDE SEQUENCE</scope>
    <source>
        <strain evidence="8">LB-8</strain>
    </source>
</reference>
<dbReference type="PROSITE" id="PS50005">
    <property type="entry name" value="TPR"/>
    <property type="match status" value="1"/>
</dbReference>
<evidence type="ECO:0000256" key="5">
    <source>
        <dbReference type="ARBA" id="ARBA00023237"/>
    </source>
</evidence>
<keyword evidence="5" id="KW-0998">Cell outer membrane</keyword>
<comment type="caution">
    <text evidence="8">The sequence shown here is derived from an EMBL/GenBank/DDBJ whole genome shotgun (WGS) entry which is preliminary data.</text>
</comment>
<dbReference type="SUPFAM" id="SSF48452">
    <property type="entry name" value="TPR-like"/>
    <property type="match status" value="1"/>
</dbReference>
<dbReference type="EMBL" id="JAOTIF010000014">
    <property type="protein sequence ID" value="MCU7550652.1"/>
    <property type="molecule type" value="Genomic_DNA"/>
</dbReference>
<keyword evidence="9" id="KW-1185">Reference proteome</keyword>
<dbReference type="PROSITE" id="PS51257">
    <property type="entry name" value="PROKAR_LIPOPROTEIN"/>
    <property type="match status" value="1"/>
</dbReference>
<dbReference type="GO" id="GO:0009279">
    <property type="term" value="C:cell outer membrane"/>
    <property type="evidence" value="ECO:0007669"/>
    <property type="project" value="UniProtKB-SubCell"/>
</dbReference>
<evidence type="ECO:0000256" key="2">
    <source>
        <dbReference type="ARBA" id="ARBA00006275"/>
    </source>
</evidence>
<feature type="repeat" description="TPR" evidence="6">
    <location>
        <begin position="222"/>
        <end position="255"/>
    </location>
</feature>
<evidence type="ECO:0000256" key="6">
    <source>
        <dbReference type="PROSITE-ProRule" id="PRU00339"/>
    </source>
</evidence>
<dbReference type="InterPro" id="IPR011990">
    <property type="entry name" value="TPR-like_helical_dom_sf"/>
</dbReference>
<dbReference type="Proteomes" id="UP001155483">
    <property type="component" value="Unassembled WGS sequence"/>
</dbReference>
<evidence type="ECO:0000256" key="3">
    <source>
        <dbReference type="ARBA" id="ARBA00022729"/>
    </source>
</evidence>